<dbReference type="EMBL" id="AVFL01000001">
    <property type="protein sequence ID" value="EWY42794.1"/>
    <property type="molecule type" value="Genomic_DNA"/>
</dbReference>
<reference evidence="1 2" key="1">
    <citation type="submission" date="2013-08" db="EMBL/GenBank/DDBJ databases">
        <title>The genome sequence of Skermanella stibiiresistens.</title>
        <authorList>
            <person name="Zhu W."/>
            <person name="Wang G."/>
        </authorList>
    </citation>
    <scope>NUCLEOTIDE SEQUENCE [LARGE SCALE GENOMIC DNA]</scope>
    <source>
        <strain evidence="1 2">SB22</strain>
    </source>
</reference>
<organism evidence="1 2">
    <name type="scientific">Skermanella stibiiresistens SB22</name>
    <dbReference type="NCBI Taxonomy" id="1385369"/>
    <lineage>
        <taxon>Bacteria</taxon>
        <taxon>Pseudomonadati</taxon>
        <taxon>Pseudomonadota</taxon>
        <taxon>Alphaproteobacteria</taxon>
        <taxon>Rhodospirillales</taxon>
        <taxon>Azospirillaceae</taxon>
        <taxon>Skermanella</taxon>
    </lineage>
</organism>
<evidence type="ECO:0000313" key="1">
    <source>
        <dbReference type="EMBL" id="EWY42794.1"/>
    </source>
</evidence>
<accession>W9HA06</accession>
<name>W9HA06_9PROT</name>
<dbReference type="Proteomes" id="UP000019486">
    <property type="component" value="Unassembled WGS sequence"/>
</dbReference>
<proteinExistence type="predicted"/>
<evidence type="ECO:0000313" key="2">
    <source>
        <dbReference type="Proteomes" id="UP000019486"/>
    </source>
</evidence>
<gene>
    <name evidence="1" type="ORF">N825_00630</name>
</gene>
<comment type="caution">
    <text evidence="1">The sequence shown here is derived from an EMBL/GenBank/DDBJ whole genome shotgun (WGS) entry which is preliminary data.</text>
</comment>
<sequence length="232" mass="25950">MRWAARPMPWRARTHRWHRSARWRSSSVWAWPEGSTPAKPARLLTLAVATSRDAALSSRQEIYLRGMPPERALRLALGSLLGPPMLTEDQLRERMRWRYPEAAPLPRRPALDALLAEAGAGRVWQDGGQGPGYYADRAALGMSTGVSSLHRHMTEGPAVDQTPEVVVAQPLEEKLTYAFRTGGFMALTVDARRFLDAERVLLDRFPLQRVSLDKLMLDAMRAAVPDLSSTLS</sequence>
<protein>
    <submittedName>
        <fullName evidence="1">Uncharacterized protein</fullName>
    </submittedName>
</protein>
<dbReference type="AlphaFoldDB" id="W9HA06"/>
<dbReference type="STRING" id="1385369.N825_00630"/>
<keyword evidence="2" id="KW-1185">Reference proteome</keyword>